<dbReference type="EMBL" id="BDQF01000002">
    <property type="protein sequence ID" value="GAW79132.1"/>
    <property type="molecule type" value="Genomic_DNA"/>
</dbReference>
<accession>A0A1Y1JEF4</accession>
<sequence length="499" mass="58550">MILKKNRILVFSFVLAIVEYICTGGINKWTNFMSGQNRNAGKTQYMNEQIAESFIEKYFSHFSHFVQFTQIYENVRRKQNGEKNDISNVVDSQPMQTFKFRMLGRNLQEGEVNVESNVKENPMEDTNITGNSDSGVNNEESEESKYVNGQSESETILQNAKSNIDDPIKQKTVIVKPSPLIEDETVKHYLNVCTEIRTKTFPYNNCQIFHNSTEVTLYKNLLEDKRETRYDLIGYGTLQDVSLYGLSRALNNIDIIKKWNKNIYTINYLKLNKESIIEKYQNDEKIDPTKFIIKNENDNPRGNRRYIYLVNGLPWPFRSHDTVYEFYQKYIEDQNMLLVANRSISGTFKDNYSYTRIQNYENFFCLYPKSSNPYEKGLDYVISVYYDVNIPTFIRNNILSQIFPSLIFNLHESSKKITEEGLSMTSEEMKKNELPFELKENNSSDTSIETQNSKDLQEEDSPSFGFKVIRVIFIDPFYFIWTANVNFFKKIYVIITSIF</sequence>
<comment type="caution">
    <text evidence="2">The sequence shown here is derived from an EMBL/GenBank/DDBJ whole genome shotgun (WGS) entry which is preliminary data.</text>
</comment>
<dbReference type="InterPro" id="IPR023393">
    <property type="entry name" value="START-like_dom_sf"/>
</dbReference>
<organism evidence="2 3">
    <name type="scientific">Plasmodium gonderi</name>
    <dbReference type="NCBI Taxonomy" id="77519"/>
    <lineage>
        <taxon>Eukaryota</taxon>
        <taxon>Sar</taxon>
        <taxon>Alveolata</taxon>
        <taxon>Apicomplexa</taxon>
        <taxon>Aconoidasida</taxon>
        <taxon>Haemosporida</taxon>
        <taxon>Plasmodiidae</taxon>
        <taxon>Plasmodium</taxon>
        <taxon>Plasmodium (Plasmodium)</taxon>
    </lineage>
</organism>
<dbReference type="RefSeq" id="XP_028541721.1">
    <property type="nucleotide sequence ID" value="XM_028685920.1"/>
</dbReference>
<protein>
    <submittedName>
        <fullName evidence="2">StAR-related lipid transfer protein</fullName>
    </submittedName>
</protein>
<name>A0A1Y1JEF4_PLAGO</name>
<evidence type="ECO:0000313" key="2">
    <source>
        <dbReference type="EMBL" id="GAW79132.1"/>
    </source>
</evidence>
<keyword evidence="3" id="KW-1185">Reference proteome</keyword>
<dbReference type="AlphaFoldDB" id="A0A1Y1JEF4"/>
<proteinExistence type="predicted"/>
<feature type="compositionally biased region" description="Polar residues" evidence="1">
    <location>
        <begin position="124"/>
        <end position="138"/>
    </location>
</feature>
<evidence type="ECO:0000256" key="1">
    <source>
        <dbReference type="SAM" id="MobiDB-lite"/>
    </source>
</evidence>
<dbReference type="Proteomes" id="UP000195521">
    <property type="component" value="Unassembled WGS sequence"/>
</dbReference>
<dbReference type="SUPFAM" id="SSF55961">
    <property type="entry name" value="Bet v1-like"/>
    <property type="match status" value="1"/>
</dbReference>
<dbReference type="OrthoDB" id="370316at2759"/>
<dbReference type="Gene3D" id="3.30.530.20">
    <property type="match status" value="1"/>
</dbReference>
<evidence type="ECO:0000313" key="3">
    <source>
        <dbReference type="Proteomes" id="UP000195521"/>
    </source>
</evidence>
<dbReference type="GeneID" id="39745832"/>
<feature type="region of interest" description="Disordered" evidence="1">
    <location>
        <begin position="121"/>
        <end position="153"/>
    </location>
</feature>
<dbReference type="OMA" id="VISVYYD"/>
<reference evidence="3" key="1">
    <citation type="submission" date="2017-04" db="EMBL/GenBank/DDBJ databases">
        <title>Plasmodium gonderi genome.</title>
        <authorList>
            <person name="Arisue N."/>
            <person name="Honma H."/>
            <person name="Kawai S."/>
            <person name="Tougan T."/>
            <person name="Tanabe K."/>
            <person name="Horii T."/>
        </authorList>
    </citation>
    <scope>NUCLEOTIDE SEQUENCE [LARGE SCALE GENOMIC DNA]</scope>
    <source>
        <strain evidence="3">ATCC 30045</strain>
    </source>
</reference>
<gene>
    <name evidence="2" type="ORF">PGO_021020</name>
</gene>